<dbReference type="Gene3D" id="3.40.50.1820">
    <property type="entry name" value="alpha/beta hydrolase"/>
    <property type="match status" value="1"/>
</dbReference>
<dbReference type="Pfam" id="PF00561">
    <property type="entry name" value="Abhydrolase_1"/>
    <property type="match status" value="1"/>
</dbReference>
<accession>A0ABS2HLP3</accession>
<name>A0ABS2HLP3_9VIBR</name>
<comment type="caution">
    <text evidence="2">The sequence shown here is derived from an EMBL/GenBank/DDBJ whole genome shotgun (WGS) entry which is preliminary data.</text>
</comment>
<keyword evidence="3" id="KW-1185">Reference proteome</keyword>
<evidence type="ECO:0000259" key="1">
    <source>
        <dbReference type="Pfam" id="PF00561"/>
    </source>
</evidence>
<dbReference type="InterPro" id="IPR000073">
    <property type="entry name" value="AB_hydrolase_1"/>
</dbReference>
<organism evidence="2 3">
    <name type="scientific">Vibrio ulleungensis</name>
    <dbReference type="NCBI Taxonomy" id="2807619"/>
    <lineage>
        <taxon>Bacteria</taxon>
        <taxon>Pseudomonadati</taxon>
        <taxon>Pseudomonadota</taxon>
        <taxon>Gammaproteobacteria</taxon>
        <taxon>Vibrionales</taxon>
        <taxon>Vibrionaceae</taxon>
        <taxon>Vibrio</taxon>
    </lineage>
</organism>
<dbReference type="RefSeq" id="WP_205158345.1">
    <property type="nucleotide sequence ID" value="NZ_JAFEUM010000003.1"/>
</dbReference>
<protein>
    <submittedName>
        <fullName evidence="2">Alpha/beta hydrolase</fullName>
    </submittedName>
</protein>
<dbReference type="GO" id="GO:0016787">
    <property type="term" value="F:hydrolase activity"/>
    <property type="evidence" value="ECO:0007669"/>
    <property type="project" value="UniProtKB-KW"/>
</dbReference>
<dbReference type="EMBL" id="JAFEUM010000003">
    <property type="protein sequence ID" value="MBM7036792.1"/>
    <property type="molecule type" value="Genomic_DNA"/>
</dbReference>
<dbReference type="Proteomes" id="UP000809621">
    <property type="component" value="Unassembled WGS sequence"/>
</dbReference>
<sequence length="310" mass="35169">MLSLLLIVVAVVIITIPWWRNPEKKILNDDAKAQAPGQFIALDYGEVHYQLTGPDDGELVVLLNGFSVPYYVWERNVDYLIEHGYQVLQLDFWGRGYSDRPDTDYDRHLFIAQLDHLVKGLGLDHKPLHLVGLSMGGAVAAAYASAYPERVTTTTFMAPLHKPISLGPLLWPGIGRWLAYTVVIPSFAKKQADDLVAHKDVQHWIDNYKVQMSYKGIRRALYSTFAHFMQDDPLPDFRALANANIDSLLLWGDQDKMFPIEESARVREALGDKHEFLEVKGAAHALQFEKADQVNETLVAFLNRARDTQR</sequence>
<dbReference type="PRINTS" id="PR00412">
    <property type="entry name" value="EPOXHYDRLASE"/>
</dbReference>
<evidence type="ECO:0000313" key="2">
    <source>
        <dbReference type="EMBL" id="MBM7036792.1"/>
    </source>
</evidence>
<dbReference type="InterPro" id="IPR029058">
    <property type="entry name" value="AB_hydrolase_fold"/>
</dbReference>
<dbReference type="PANTHER" id="PTHR46438">
    <property type="entry name" value="ALPHA/BETA-HYDROLASES SUPERFAMILY PROTEIN"/>
    <property type="match status" value="1"/>
</dbReference>
<gene>
    <name evidence="2" type="ORF">JQC93_10310</name>
</gene>
<reference evidence="2 3" key="1">
    <citation type="submission" date="2021-02" db="EMBL/GenBank/DDBJ databases">
        <authorList>
            <person name="Park J.-S."/>
        </authorList>
    </citation>
    <scope>NUCLEOTIDE SEQUENCE [LARGE SCALE GENOMIC DNA]</scope>
    <source>
        <strain evidence="2 3">188UL20-2</strain>
    </source>
</reference>
<proteinExistence type="predicted"/>
<dbReference type="InterPro" id="IPR000639">
    <property type="entry name" value="Epox_hydrolase-like"/>
</dbReference>
<evidence type="ECO:0000313" key="3">
    <source>
        <dbReference type="Proteomes" id="UP000809621"/>
    </source>
</evidence>
<feature type="domain" description="AB hydrolase-1" evidence="1">
    <location>
        <begin position="59"/>
        <end position="291"/>
    </location>
</feature>
<dbReference type="PRINTS" id="PR00111">
    <property type="entry name" value="ABHYDROLASE"/>
</dbReference>
<dbReference type="SUPFAM" id="SSF53474">
    <property type="entry name" value="alpha/beta-Hydrolases"/>
    <property type="match status" value="1"/>
</dbReference>
<keyword evidence="2" id="KW-0378">Hydrolase</keyword>